<evidence type="ECO:0000259" key="6">
    <source>
        <dbReference type="PROSITE" id="PS50158"/>
    </source>
</evidence>
<feature type="region of interest" description="Disordered" evidence="4">
    <location>
        <begin position="204"/>
        <end position="227"/>
    </location>
</feature>
<dbReference type="GeneID" id="131806086"/>
<dbReference type="Pfam" id="PF19259">
    <property type="entry name" value="Ty3_capsid"/>
    <property type="match status" value="1"/>
</dbReference>
<evidence type="ECO:0000313" key="7">
    <source>
        <dbReference type="Proteomes" id="UP001652621"/>
    </source>
</evidence>
<dbReference type="RefSeq" id="XP_058985974.1">
    <property type="nucleotide sequence ID" value="XM_059129991.1"/>
</dbReference>
<evidence type="ECO:0000256" key="2">
    <source>
        <dbReference type="ARBA" id="ARBA00022833"/>
    </source>
</evidence>
<keyword evidence="7" id="KW-1185">Reference proteome</keyword>
<evidence type="ECO:0000256" key="4">
    <source>
        <dbReference type="SAM" id="MobiDB-lite"/>
    </source>
</evidence>
<feature type="compositionally biased region" description="Polar residues" evidence="4">
    <location>
        <begin position="74"/>
        <end position="92"/>
    </location>
</feature>
<dbReference type="InterPro" id="IPR036875">
    <property type="entry name" value="Znf_CCHC_sf"/>
</dbReference>
<feature type="region of interest" description="Disordered" evidence="4">
    <location>
        <begin position="69"/>
        <end position="117"/>
    </location>
</feature>
<reference evidence="8" key="1">
    <citation type="submission" date="2025-08" db="UniProtKB">
        <authorList>
            <consortium name="RefSeq"/>
        </authorList>
    </citation>
    <scope>IDENTIFICATION</scope>
    <source>
        <strain evidence="8">Aabys</strain>
        <tissue evidence="8">Whole body</tissue>
    </source>
</reference>
<proteinExistence type="predicted"/>
<keyword evidence="2" id="KW-0862">Zinc</keyword>
<feature type="domain" description="RING-type" evidence="5">
    <location>
        <begin position="22"/>
        <end position="63"/>
    </location>
</feature>
<feature type="compositionally biased region" description="Polar residues" evidence="4">
    <location>
        <begin position="204"/>
        <end position="217"/>
    </location>
</feature>
<evidence type="ECO:0000313" key="8">
    <source>
        <dbReference type="RefSeq" id="XP_058985974.1"/>
    </source>
</evidence>
<name>A0ABM3VJJ7_MUSDO</name>
<organism evidence="7 8">
    <name type="scientific">Musca domestica</name>
    <name type="common">House fly</name>
    <dbReference type="NCBI Taxonomy" id="7370"/>
    <lineage>
        <taxon>Eukaryota</taxon>
        <taxon>Metazoa</taxon>
        <taxon>Ecdysozoa</taxon>
        <taxon>Arthropoda</taxon>
        <taxon>Hexapoda</taxon>
        <taxon>Insecta</taxon>
        <taxon>Pterygota</taxon>
        <taxon>Neoptera</taxon>
        <taxon>Endopterygota</taxon>
        <taxon>Diptera</taxon>
        <taxon>Brachycera</taxon>
        <taxon>Muscomorpha</taxon>
        <taxon>Muscoidea</taxon>
        <taxon>Muscidae</taxon>
        <taxon>Musca</taxon>
    </lineage>
</organism>
<dbReference type="CDD" id="cd16448">
    <property type="entry name" value="RING-H2"/>
    <property type="match status" value="1"/>
</dbReference>
<dbReference type="Gene3D" id="3.30.40.10">
    <property type="entry name" value="Zinc/RING finger domain, C3HC4 (zinc finger)"/>
    <property type="match status" value="1"/>
</dbReference>
<dbReference type="SMART" id="SM00184">
    <property type="entry name" value="RING"/>
    <property type="match status" value="1"/>
</dbReference>
<gene>
    <name evidence="8" type="primary">LOC131806086</name>
</gene>
<dbReference type="SUPFAM" id="SSF57756">
    <property type="entry name" value="Retrovirus zinc finger-like domains"/>
    <property type="match status" value="1"/>
</dbReference>
<keyword evidence="1 3" id="KW-0863">Zinc-finger</keyword>
<evidence type="ECO:0000259" key="5">
    <source>
        <dbReference type="PROSITE" id="PS50089"/>
    </source>
</evidence>
<feature type="domain" description="CCHC-type" evidence="6">
    <location>
        <begin position="452"/>
        <end position="465"/>
    </location>
</feature>
<feature type="compositionally biased region" description="Low complexity" evidence="4">
    <location>
        <begin position="218"/>
        <end position="227"/>
    </location>
</feature>
<dbReference type="InterPro" id="IPR001841">
    <property type="entry name" value="Znf_RING"/>
</dbReference>
<dbReference type="InterPro" id="IPR013083">
    <property type="entry name" value="Znf_RING/FYVE/PHD"/>
</dbReference>
<dbReference type="Proteomes" id="UP001652621">
    <property type="component" value="Unplaced"/>
</dbReference>
<feature type="compositionally biased region" description="Low complexity" evidence="4">
    <location>
        <begin position="94"/>
        <end position="109"/>
    </location>
</feature>
<feature type="region of interest" description="Disordered" evidence="4">
    <location>
        <begin position="158"/>
        <end position="179"/>
    </location>
</feature>
<sequence>MSQEGRGDDLASEQASDTNPICGGCANPITSKSHFVRTNCGHTFHKSCLSQCMKSRPFCPICNVRVLSEPPTPGTTTRSQSKSQNTISNRIPESQPSQPVPSVTQPSTQNTGESSIRPEDLQGMISSIVSAQQAQLLASLSDQIARLVQTNIESRLSRSDLNGRPASPAAAVQTQHTSPRQIQTLPSVEERTFREMFGISLNNTGNQAQLNSSRTGPSVSVSNSTSSDLTSRPDKVLHIMSNWKIKFNGNINGLSIENFIYRVKALTLQTLQGDFDLLCRNASSLFEGKAADWFWRYHRSVPVVSWQELCRALRQQYSDSRTDIDIRELIRDRKQNRGESFDVFYESIVELTDRLKEPLSETMLVEVLRRNLQPEIQHEILNLRINSLQELRNICRKREFFLQDVRRKQGILPAKSNIGSRRMAELDEVVDTVLLDSQDDVDDQVSGISLCCWNCHQAGHRYQDCLSDRTVFCYGCGAPNTYKPNCLKCNPKNGRLGAQKSAPGQGKLPETGLR</sequence>
<evidence type="ECO:0000256" key="3">
    <source>
        <dbReference type="PROSITE-ProRule" id="PRU00047"/>
    </source>
</evidence>
<dbReference type="InterPro" id="IPR001878">
    <property type="entry name" value="Znf_CCHC"/>
</dbReference>
<evidence type="ECO:0000256" key="1">
    <source>
        <dbReference type="ARBA" id="ARBA00022771"/>
    </source>
</evidence>
<dbReference type="InterPro" id="IPR045358">
    <property type="entry name" value="Ty3_capsid"/>
</dbReference>
<dbReference type="SUPFAM" id="SSF57850">
    <property type="entry name" value="RING/U-box"/>
    <property type="match status" value="1"/>
</dbReference>
<accession>A0ABM3VJJ7</accession>
<dbReference type="PROSITE" id="PS50089">
    <property type="entry name" value="ZF_RING_2"/>
    <property type="match status" value="1"/>
</dbReference>
<keyword evidence="1 3" id="KW-0479">Metal-binding</keyword>
<protein>
    <submittedName>
        <fullName evidence="8">Uncharacterized protein LOC131806086</fullName>
    </submittedName>
</protein>
<dbReference type="PROSITE" id="PS50158">
    <property type="entry name" value="ZF_CCHC"/>
    <property type="match status" value="1"/>
</dbReference>
<dbReference type="Pfam" id="PF13639">
    <property type="entry name" value="zf-RING_2"/>
    <property type="match status" value="1"/>
</dbReference>